<feature type="binding site" evidence="9">
    <location>
        <position position="184"/>
    </location>
    <ligand>
        <name>Zn(2+)</name>
        <dbReference type="ChEBI" id="CHEBI:29105"/>
    </ligand>
</feature>
<keyword evidence="5 9" id="KW-0862">Zinc</keyword>
<dbReference type="InterPro" id="IPR050071">
    <property type="entry name" value="Dehydroquinate_synthase"/>
</dbReference>
<feature type="binding site" evidence="9">
    <location>
        <position position="263"/>
    </location>
    <ligand>
        <name>Zn(2+)</name>
        <dbReference type="ChEBI" id="CHEBI:29105"/>
    </ligand>
</feature>
<dbReference type="EMBL" id="NEMB01000003">
    <property type="protein sequence ID" value="PQQ67422.1"/>
    <property type="molecule type" value="Genomic_DNA"/>
</dbReference>
<comment type="subcellular location">
    <subcellularLocation>
        <location evidence="9">Cytoplasm</location>
    </subcellularLocation>
</comment>
<dbReference type="GO" id="GO:0046872">
    <property type="term" value="F:metal ion binding"/>
    <property type="evidence" value="ECO:0007669"/>
    <property type="project" value="UniProtKB-KW"/>
</dbReference>
<evidence type="ECO:0000313" key="13">
    <source>
        <dbReference type="EMBL" id="AUG57505.1"/>
    </source>
</evidence>
<dbReference type="Proteomes" id="UP000233534">
    <property type="component" value="Chromosome"/>
</dbReference>
<evidence type="ECO:0000256" key="2">
    <source>
        <dbReference type="ARBA" id="ARBA00001947"/>
    </source>
</evidence>
<dbReference type="PANTHER" id="PTHR43622:SF1">
    <property type="entry name" value="3-DEHYDROQUINATE SYNTHASE"/>
    <property type="match status" value="1"/>
</dbReference>
<feature type="binding site" evidence="9">
    <location>
        <position position="142"/>
    </location>
    <ligand>
        <name>NAD(+)</name>
        <dbReference type="ChEBI" id="CHEBI:57540"/>
    </ligand>
</feature>
<feature type="binding site" evidence="9">
    <location>
        <begin position="105"/>
        <end position="109"/>
    </location>
    <ligand>
        <name>NAD(+)</name>
        <dbReference type="ChEBI" id="CHEBI:57540"/>
    </ligand>
</feature>
<dbReference type="AlphaFoldDB" id="A0A2K9EE63"/>
<evidence type="ECO:0000256" key="7">
    <source>
        <dbReference type="ARBA" id="ARBA00023239"/>
    </source>
</evidence>
<dbReference type="Gene3D" id="1.20.1090.10">
    <property type="entry name" value="Dehydroquinate synthase-like - alpha domain"/>
    <property type="match status" value="1"/>
</dbReference>
<organism evidence="13 15">
    <name type="scientific">Acetivibrio saccincola</name>
    <dbReference type="NCBI Taxonomy" id="1677857"/>
    <lineage>
        <taxon>Bacteria</taxon>
        <taxon>Bacillati</taxon>
        <taxon>Bacillota</taxon>
        <taxon>Clostridia</taxon>
        <taxon>Eubacteriales</taxon>
        <taxon>Oscillospiraceae</taxon>
        <taxon>Acetivibrio</taxon>
    </lineage>
</organism>
<keyword evidence="9" id="KW-0028">Amino-acid biosynthesis</keyword>
<dbReference type="InterPro" id="IPR030960">
    <property type="entry name" value="DHQS/DOIS_N"/>
</dbReference>
<dbReference type="InterPro" id="IPR056179">
    <property type="entry name" value="DHQS_C"/>
</dbReference>
<dbReference type="Gene3D" id="3.40.50.1970">
    <property type="match status" value="1"/>
</dbReference>
<evidence type="ECO:0000256" key="3">
    <source>
        <dbReference type="ARBA" id="ARBA00022723"/>
    </source>
</evidence>
<comment type="cofactor">
    <cofactor evidence="1 9">
        <name>NAD(+)</name>
        <dbReference type="ChEBI" id="CHEBI:57540"/>
    </cofactor>
</comment>
<dbReference type="FunFam" id="3.40.50.1970:FF:000007">
    <property type="entry name" value="Pentafunctional AROM polypeptide"/>
    <property type="match status" value="1"/>
</dbReference>
<comment type="cofactor">
    <cofactor evidence="2">
        <name>Zn(2+)</name>
        <dbReference type="ChEBI" id="CHEBI:29105"/>
    </cofactor>
</comment>
<dbReference type="InterPro" id="IPR030963">
    <property type="entry name" value="DHQ_synth_fam"/>
</dbReference>
<dbReference type="RefSeq" id="WP_101300922.1">
    <property type="nucleotide sequence ID" value="NZ_CP025197.1"/>
</dbReference>
<dbReference type="GO" id="GO:0000166">
    <property type="term" value="F:nucleotide binding"/>
    <property type="evidence" value="ECO:0007669"/>
    <property type="project" value="UniProtKB-KW"/>
</dbReference>
<evidence type="ECO:0000256" key="6">
    <source>
        <dbReference type="ARBA" id="ARBA00023027"/>
    </source>
</evidence>
<evidence type="ECO:0000256" key="9">
    <source>
        <dbReference type="HAMAP-Rule" id="MF_00110"/>
    </source>
</evidence>
<comment type="similarity">
    <text evidence="9">Belongs to the sugar phosphate cyclases superfamily. Dehydroquinate synthase family.</text>
</comment>
<reference evidence="14 16" key="2">
    <citation type="journal article" date="2018" name="Syst. Appl. Microbiol.">
        <title>Characterization and high-quality draft genome sequence of Herbivorax saccincola A7, an anaerobic, alkaliphilic, thermophilic, cellulolytic, and xylanolytic bacterium.</title>
        <authorList>
            <person name="Aikawa S."/>
            <person name="Baramee S."/>
            <person name="Sermsathanaswadi J."/>
            <person name="Thianheng P."/>
            <person name="Tachaapaikoon C."/>
            <person name="Shikata A."/>
            <person name="Waeonukul R."/>
            <person name="Pason P."/>
            <person name="Ratanakhanokchai K."/>
            <person name="Kosugi A."/>
        </authorList>
    </citation>
    <scope>NUCLEOTIDE SEQUENCE [LARGE SCALE GENOMIC DNA]</scope>
    <source>
        <strain evidence="14 16">A7</strain>
    </source>
</reference>
<keyword evidence="3 9" id="KW-0479">Metal-binding</keyword>
<evidence type="ECO:0000313" key="15">
    <source>
        <dbReference type="Proteomes" id="UP000233534"/>
    </source>
</evidence>
<comment type="catalytic activity">
    <reaction evidence="9">
        <text>7-phospho-2-dehydro-3-deoxy-D-arabino-heptonate = 3-dehydroquinate + phosphate</text>
        <dbReference type="Rhea" id="RHEA:21968"/>
        <dbReference type="ChEBI" id="CHEBI:32364"/>
        <dbReference type="ChEBI" id="CHEBI:43474"/>
        <dbReference type="ChEBI" id="CHEBI:58394"/>
        <dbReference type="EC" id="4.2.3.4"/>
    </reaction>
</comment>
<evidence type="ECO:0000259" key="11">
    <source>
        <dbReference type="Pfam" id="PF01761"/>
    </source>
</evidence>
<keyword evidence="9" id="KW-0963">Cytoplasm</keyword>
<evidence type="ECO:0000256" key="1">
    <source>
        <dbReference type="ARBA" id="ARBA00001911"/>
    </source>
</evidence>
<keyword evidence="15" id="KW-1185">Reference proteome</keyword>
<accession>A0A2K9EE63</accession>
<comment type="function">
    <text evidence="9">Catalyzes the conversion of 3-deoxy-D-arabino-heptulosonate 7-phosphate (DAHP) to dehydroquinate (DHQ).</text>
</comment>
<sequence>MTKLNINLGERSYPIYITTDYNGIGKAIDDAALKGKYVMITDTNVDKYQADECMKAFESVGLDVKKFVIEAGESNKNLDTVRQIYDFLITLKLDRNATIIALGGGVVGDIAGFVASTFLRGINFVQIPTTLLAQSDSSVGGKVGVDFKGHKNIIGSFYQPKLVYINVNSLKTLPKRDLSSGLAEVVKHGIIKDEEFYEYIDENAEKIMNLDERVLQYIVKVNCSIKGSVVEKDERESGLRAILNFGHTIGHAIETVMDFKLLHGECVSLGMVAVFNLANYLDLIDDYATQKVKETLEKINLPVSLKGIDVEKVYNQMFYDKKIVGDKLKFILPRKKIGEVVQCTLEDENLIKKAIESLDN</sequence>
<dbReference type="PANTHER" id="PTHR43622">
    <property type="entry name" value="3-DEHYDROQUINATE SYNTHASE"/>
    <property type="match status" value="1"/>
</dbReference>
<evidence type="ECO:0000259" key="12">
    <source>
        <dbReference type="Pfam" id="PF24621"/>
    </source>
</evidence>
<comment type="caution">
    <text evidence="9">Lacks conserved residue(s) required for the propagation of feature annotation.</text>
</comment>
<feature type="binding site" evidence="9">
    <location>
        <position position="151"/>
    </location>
    <ligand>
        <name>NAD(+)</name>
        <dbReference type="ChEBI" id="CHEBI:57540"/>
    </ligand>
</feature>
<dbReference type="OrthoDB" id="9806583at2"/>
<dbReference type="Pfam" id="PF24621">
    <property type="entry name" value="DHQS_C"/>
    <property type="match status" value="1"/>
</dbReference>
<dbReference type="HAMAP" id="MF_00110">
    <property type="entry name" value="DHQ_synthase"/>
    <property type="match status" value="1"/>
</dbReference>
<dbReference type="GO" id="GO:0005737">
    <property type="term" value="C:cytoplasm"/>
    <property type="evidence" value="ECO:0007669"/>
    <property type="project" value="UniProtKB-SubCell"/>
</dbReference>
<keyword evidence="9" id="KW-0057">Aromatic amino acid biosynthesis</keyword>
<evidence type="ECO:0000313" key="14">
    <source>
        <dbReference type="EMBL" id="PQQ67422.1"/>
    </source>
</evidence>
<protein>
    <recommendedName>
        <fullName evidence="9 10">3-dehydroquinate synthase</fullName>
        <shortName evidence="9">DHQS</shortName>
        <ecNumber evidence="9 10">4.2.3.4</ecNumber>
    </recommendedName>
</protein>
<evidence type="ECO:0000256" key="8">
    <source>
        <dbReference type="ARBA" id="ARBA00023285"/>
    </source>
</evidence>
<dbReference type="GO" id="GO:0009423">
    <property type="term" value="P:chorismate biosynthetic process"/>
    <property type="evidence" value="ECO:0007669"/>
    <property type="project" value="UniProtKB-UniRule"/>
</dbReference>
<dbReference type="GO" id="GO:0003856">
    <property type="term" value="F:3-dehydroquinate synthase activity"/>
    <property type="evidence" value="ECO:0007669"/>
    <property type="project" value="UniProtKB-UniRule"/>
</dbReference>
<evidence type="ECO:0000256" key="10">
    <source>
        <dbReference type="NCBIfam" id="TIGR01357"/>
    </source>
</evidence>
<feature type="binding site" evidence="9">
    <location>
        <position position="247"/>
    </location>
    <ligand>
        <name>Zn(2+)</name>
        <dbReference type="ChEBI" id="CHEBI:29105"/>
    </ligand>
</feature>
<dbReference type="EC" id="4.2.3.4" evidence="9 10"/>
<dbReference type="UniPathway" id="UPA00053">
    <property type="reaction ID" value="UER00085"/>
</dbReference>
<dbReference type="KEGG" id="hsc:HVS_07970"/>
<dbReference type="EMBL" id="CP025197">
    <property type="protein sequence ID" value="AUG57505.1"/>
    <property type="molecule type" value="Genomic_DNA"/>
</dbReference>
<comment type="pathway">
    <text evidence="9">Metabolic intermediate biosynthesis; chorismate biosynthesis; chorismate from D-erythrose 4-phosphate and phosphoenolpyruvate: step 2/7.</text>
</comment>
<dbReference type="PIRSF" id="PIRSF001455">
    <property type="entry name" value="DHQ_synth"/>
    <property type="match status" value="1"/>
</dbReference>
<dbReference type="CDD" id="cd08195">
    <property type="entry name" value="DHQS"/>
    <property type="match status" value="1"/>
</dbReference>
<evidence type="ECO:0000256" key="5">
    <source>
        <dbReference type="ARBA" id="ARBA00022833"/>
    </source>
</evidence>
<keyword evidence="4 9" id="KW-0547">Nucleotide-binding</keyword>
<dbReference type="SUPFAM" id="SSF56796">
    <property type="entry name" value="Dehydroquinate synthase-like"/>
    <property type="match status" value="1"/>
</dbReference>
<evidence type="ECO:0000256" key="4">
    <source>
        <dbReference type="ARBA" id="ARBA00022741"/>
    </source>
</evidence>
<keyword evidence="8 9" id="KW-0170">Cobalt</keyword>
<gene>
    <name evidence="9 13" type="primary">aroB</name>
    <name evidence="14" type="ORF">B9R14_12140</name>
    <name evidence="13" type="ORF">HVS_07970</name>
</gene>
<feature type="domain" description="3-dehydroquinate synthase N-terminal" evidence="11">
    <location>
        <begin position="67"/>
        <end position="179"/>
    </location>
</feature>
<comment type="cofactor">
    <cofactor evidence="9">
        <name>Co(2+)</name>
        <dbReference type="ChEBI" id="CHEBI:48828"/>
    </cofactor>
    <cofactor evidence="9">
        <name>Zn(2+)</name>
        <dbReference type="ChEBI" id="CHEBI:29105"/>
    </cofactor>
    <text evidence="9">Binds 1 divalent metal cation per subunit. Can use either Co(2+) or Zn(2+).</text>
</comment>
<dbReference type="NCBIfam" id="TIGR01357">
    <property type="entry name" value="aroB"/>
    <property type="match status" value="1"/>
</dbReference>
<dbReference type="Pfam" id="PF01761">
    <property type="entry name" value="DHQ_synthase"/>
    <property type="match status" value="1"/>
</dbReference>
<reference evidence="13 15" key="1">
    <citation type="submission" date="2017-12" db="EMBL/GenBank/DDBJ databases">
        <title>Complete genome sequence of Herbivorax saccincola GGR1, a novel Cellulosome-producing hydrolytic bacterium in a thermophilic biogas plant, established by Illumina and Nanopore MinION sequencing.</title>
        <authorList>
            <person name="Pechtl A."/>
            <person name="Ruckert C."/>
            <person name="Koeck D.E."/>
            <person name="Maus I."/>
            <person name="Winkler A."/>
            <person name="Kalinowski J."/>
            <person name="Puhler A."/>
            <person name="Schwarz W.W."/>
            <person name="Zverlov V.V."/>
            <person name="Schluter A."/>
            <person name="Liebl W."/>
        </authorList>
    </citation>
    <scope>NUCLEOTIDE SEQUENCE [LARGE SCALE GENOMIC DNA]</scope>
    <source>
        <strain evidence="13">GGR1</strain>
        <strain evidence="15">SR1</strain>
    </source>
</reference>
<dbReference type="GO" id="GO:0009073">
    <property type="term" value="P:aromatic amino acid family biosynthetic process"/>
    <property type="evidence" value="ECO:0007669"/>
    <property type="project" value="UniProtKB-KW"/>
</dbReference>
<dbReference type="InterPro" id="IPR016037">
    <property type="entry name" value="DHQ_synth_AroB"/>
</dbReference>
<name>A0A2K9EE63_9FIRM</name>
<feature type="binding site" evidence="9">
    <location>
        <begin position="129"/>
        <end position="130"/>
    </location>
    <ligand>
        <name>NAD(+)</name>
        <dbReference type="ChEBI" id="CHEBI:57540"/>
    </ligand>
</feature>
<keyword evidence="6 9" id="KW-0520">NAD</keyword>
<feature type="domain" description="3-dehydroquinate synthase C-terminal" evidence="12">
    <location>
        <begin position="181"/>
        <end position="322"/>
    </location>
</feature>
<proteinExistence type="inferred from homology"/>
<evidence type="ECO:0000313" key="16">
    <source>
        <dbReference type="Proteomes" id="UP000239720"/>
    </source>
</evidence>
<dbReference type="GO" id="GO:0008652">
    <property type="term" value="P:amino acid biosynthetic process"/>
    <property type="evidence" value="ECO:0007669"/>
    <property type="project" value="UniProtKB-KW"/>
</dbReference>
<keyword evidence="7 9" id="KW-0456">Lyase</keyword>
<dbReference type="Proteomes" id="UP000239720">
    <property type="component" value="Unassembled WGS sequence"/>
</dbReference>